<dbReference type="EMBL" id="JAUCMV010000005">
    <property type="protein sequence ID" value="KAK0398487.1"/>
    <property type="molecule type" value="Genomic_DNA"/>
</dbReference>
<evidence type="ECO:0000313" key="2">
    <source>
        <dbReference type="Proteomes" id="UP001175271"/>
    </source>
</evidence>
<proteinExistence type="predicted"/>
<keyword evidence="2" id="KW-1185">Reference proteome</keyword>
<evidence type="ECO:0000313" key="1">
    <source>
        <dbReference type="EMBL" id="KAK0398487.1"/>
    </source>
</evidence>
<dbReference type="AlphaFoldDB" id="A0AA39H621"/>
<comment type="caution">
    <text evidence="1">The sequence shown here is derived from an EMBL/GenBank/DDBJ whole genome shotgun (WGS) entry which is preliminary data.</text>
</comment>
<dbReference type="Proteomes" id="UP001175271">
    <property type="component" value="Unassembled WGS sequence"/>
</dbReference>
<organism evidence="1 2">
    <name type="scientific">Steinernema hermaphroditum</name>
    <dbReference type="NCBI Taxonomy" id="289476"/>
    <lineage>
        <taxon>Eukaryota</taxon>
        <taxon>Metazoa</taxon>
        <taxon>Ecdysozoa</taxon>
        <taxon>Nematoda</taxon>
        <taxon>Chromadorea</taxon>
        <taxon>Rhabditida</taxon>
        <taxon>Tylenchina</taxon>
        <taxon>Panagrolaimomorpha</taxon>
        <taxon>Strongyloidoidea</taxon>
        <taxon>Steinernematidae</taxon>
        <taxon>Steinernema</taxon>
    </lineage>
</organism>
<name>A0AA39H621_9BILA</name>
<reference evidence="1" key="1">
    <citation type="submission" date="2023-06" db="EMBL/GenBank/DDBJ databases">
        <title>Genomic analysis of the entomopathogenic nematode Steinernema hermaphroditum.</title>
        <authorList>
            <person name="Schwarz E.M."/>
            <person name="Heppert J.K."/>
            <person name="Baniya A."/>
            <person name="Schwartz H.T."/>
            <person name="Tan C.-H."/>
            <person name="Antoshechkin I."/>
            <person name="Sternberg P.W."/>
            <person name="Goodrich-Blair H."/>
            <person name="Dillman A.R."/>
        </authorList>
    </citation>
    <scope>NUCLEOTIDE SEQUENCE</scope>
    <source>
        <strain evidence="1">PS9179</strain>
        <tissue evidence="1">Whole animal</tissue>
    </source>
</reference>
<gene>
    <name evidence="1" type="ORF">QR680_002616</name>
</gene>
<sequence length="394" mass="44177">MARRDDALLSHPAYDALSICVTRCLLEIEELLPDRRTNAPEDGLALFVGLSATFVCPDMDPLHVVAFRLAEIKVETGSRHDLRTVLIEAEKILLDGTADAFPEMAYLRTLSVSSSLPSAVKQALDNRDYRAATALALINRPVWSQRRLDDVERGLALKNGQFEKICAHIAVHQWIEVIQLWPLSNWFHLLLLLLDNVSASQMSVACAFLAEIMSSEYAVIPAVISGNCGLLEDMDESGLVEFMSYYKEDDMTDNDSDTTEDADEDDSEHIYFEENNELSQQDQYCVNVWLNFVDVLNKGFAESVLTQWRHYGITTTIENVLIPLLERHMLTDATLSAFYELTSEVQKGHFQSCREMFAKLASTSDFAHVTTFLPALRRAVAIAADTLPSSRSNS</sequence>
<protein>
    <submittedName>
        <fullName evidence="1">Uncharacterized protein</fullName>
    </submittedName>
</protein>
<accession>A0AA39H621</accession>